<dbReference type="GO" id="GO:0015628">
    <property type="term" value="P:protein secretion by the type II secretion system"/>
    <property type="evidence" value="ECO:0007669"/>
    <property type="project" value="TreeGrafter"/>
</dbReference>
<name>A0AA49GIA9_9BACT</name>
<dbReference type="AlphaFoldDB" id="A0AA49GIA9"/>
<gene>
    <name evidence="1" type="ORF">QYS48_03860</name>
</gene>
<evidence type="ECO:0000313" key="1">
    <source>
        <dbReference type="EMBL" id="WKK86143.1"/>
    </source>
</evidence>
<dbReference type="InterPro" id="IPR051675">
    <property type="entry name" value="Endo/Exo/Phosphatase_dom_1"/>
</dbReference>
<dbReference type="InterPro" id="IPR010994">
    <property type="entry name" value="RuvA_2-like"/>
</dbReference>
<accession>A0AA49GIA9</accession>
<dbReference type="EMBL" id="CP129970">
    <property type="protein sequence ID" value="WKK86143.1"/>
    <property type="molecule type" value="Genomic_DNA"/>
</dbReference>
<dbReference type="Gene3D" id="1.10.150.280">
    <property type="entry name" value="AF1531-like domain"/>
    <property type="match status" value="2"/>
</dbReference>
<evidence type="ECO:0000313" key="2">
    <source>
        <dbReference type="Proteomes" id="UP001244443"/>
    </source>
</evidence>
<proteinExistence type="predicted"/>
<organism evidence="1 2">
    <name type="scientific">Marivirga arenosa</name>
    <dbReference type="NCBI Taxonomy" id="3059076"/>
    <lineage>
        <taxon>Bacteria</taxon>
        <taxon>Pseudomonadati</taxon>
        <taxon>Bacteroidota</taxon>
        <taxon>Cytophagia</taxon>
        <taxon>Cytophagales</taxon>
        <taxon>Marivirgaceae</taxon>
        <taxon>Marivirga</taxon>
    </lineage>
</organism>
<reference evidence="1" key="1">
    <citation type="submission" date="2023-08" db="EMBL/GenBank/DDBJ databases">
        <title>Comparative genomics and taxonomic characterization of three novel marine species of genus Marivirga.</title>
        <authorList>
            <person name="Muhammad N."/>
            <person name="Kim S.-G."/>
        </authorList>
    </citation>
    <scope>NUCLEOTIDE SEQUENCE [LARGE SCALE GENOMIC DNA]</scope>
    <source>
        <strain evidence="1">ABR2-2</strain>
    </source>
</reference>
<keyword evidence="2" id="KW-1185">Reference proteome</keyword>
<sequence length="267" mass="30866">MKYNPPIQSKADKAALDSLIVEIEKRIVKQKEEENNFKTFNLNTSTVDEIVEAGLPNYLAERIVNYREKVAPFSEKTDLLKIYGIDSAYYLRLSSFIKVTKSENSISEFNISENIEIKSSTYGKANFKDKREIIKPFDINKADASQLQKIYGIGPSYSERIIKYRNLLGGFSSLNQLKEVYGLKKESIDSIKAYSFVENNLQLKKYPINLISADSLVKHPYIRYKDANLLINYRNQHGYYTSENDLYKIIALDSSWIKKVIPYLSFQ</sequence>
<dbReference type="SUPFAM" id="SSF47781">
    <property type="entry name" value="RuvA domain 2-like"/>
    <property type="match status" value="3"/>
</dbReference>
<dbReference type="PANTHER" id="PTHR21180:SF32">
    <property type="entry name" value="ENDONUCLEASE_EXONUCLEASE_PHOSPHATASE FAMILY DOMAIN-CONTAINING PROTEIN 1"/>
    <property type="match status" value="1"/>
</dbReference>
<dbReference type="Proteomes" id="UP001244443">
    <property type="component" value="Chromosome"/>
</dbReference>
<dbReference type="Pfam" id="PF12836">
    <property type="entry name" value="HHH_3"/>
    <property type="match status" value="2"/>
</dbReference>
<dbReference type="PANTHER" id="PTHR21180">
    <property type="entry name" value="ENDONUCLEASE/EXONUCLEASE/PHOSPHATASE FAMILY DOMAIN-CONTAINING PROTEIN 1"/>
    <property type="match status" value="1"/>
</dbReference>
<protein>
    <submittedName>
        <fullName evidence="1">Helix-hairpin-helix domain-containing protein</fullName>
    </submittedName>
</protein>
<dbReference type="RefSeq" id="WP_302102525.1">
    <property type="nucleotide sequence ID" value="NZ_CP129970.2"/>
</dbReference>
<dbReference type="GO" id="GO:0015627">
    <property type="term" value="C:type II protein secretion system complex"/>
    <property type="evidence" value="ECO:0007669"/>
    <property type="project" value="TreeGrafter"/>
</dbReference>
<dbReference type="Gene3D" id="1.10.150.310">
    <property type="entry name" value="Tex RuvX-like domain-like"/>
    <property type="match status" value="1"/>
</dbReference>